<evidence type="ECO:0008006" key="4">
    <source>
        <dbReference type="Google" id="ProtNLM"/>
    </source>
</evidence>
<dbReference type="InterPro" id="IPR011011">
    <property type="entry name" value="Znf_FYVE_PHD"/>
</dbReference>
<protein>
    <recommendedName>
        <fullName evidence="4">Zinc finger PHD-type domain-containing protein</fullName>
    </recommendedName>
</protein>
<keyword evidence="1" id="KW-0175">Coiled coil</keyword>
<dbReference type="InterPro" id="IPR009689">
    <property type="entry name" value="DUF1280"/>
</dbReference>
<dbReference type="Proteomes" id="UP001152747">
    <property type="component" value="Unassembled WGS sequence"/>
</dbReference>
<evidence type="ECO:0000256" key="1">
    <source>
        <dbReference type="SAM" id="Coils"/>
    </source>
</evidence>
<proteinExistence type="predicted"/>
<comment type="caution">
    <text evidence="2">The sequence shown here is derived from an EMBL/GenBank/DDBJ whole genome shotgun (WGS) entry which is preliminary data.</text>
</comment>
<dbReference type="PANTHER" id="PTHR31424:SF3">
    <property type="entry name" value="RING-TYPE DOMAIN-CONTAINING PROTEIN"/>
    <property type="match status" value="1"/>
</dbReference>
<feature type="coiled-coil region" evidence="1">
    <location>
        <begin position="195"/>
        <end position="239"/>
    </location>
</feature>
<evidence type="ECO:0000313" key="3">
    <source>
        <dbReference type="Proteomes" id="UP001152747"/>
    </source>
</evidence>
<organism evidence="2 3">
    <name type="scientific">Caenorhabditis angaria</name>
    <dbReference type="NCBI Taxonomy" id="860376"/>
    <lineage>
        <taxon>Eukaryota</taxon>
        <taxon>Metazoa</taxon>
        <taxon>Ecdysozoa</taxon>
        <taxon>Nematoda</taxon>
        <taxon>Chromadorea</taxon>
        <taxon>Rhabditida</taxon>
        <taxon>Rhabditina</taxon>
        <taxon>Rhabditomorpha</taxon>
        <taxon>Rhabditoidea</taxon>
        <taxon>Rhabditidae</taxon>
        <taxon>Peloderinae</taxon>
        <taxon>Caenorhabditis</taxon>
    </lineage>
</organism>
<feature type="coiled-coil region" evidence="1">
    <location>
        <begin position="788"/>
        <end position="818"/>
    </location>
</feature>
<evidence type="ECO:0000313" key="2">
    <source>
        <dbReference type="EMBL" id="CAI5450442.1"/>
    </source>
</evidence>
<dbReference type="Pfam" id="PF06918">
    <property type="entry name" value="DUF1280"/>
    <property type="match status" value="1"/>
</dbReference>
<dbReference type="AlphaFoldDB" id="A0A9P1IUI3"/>
<dbReference type="SUPFAM" id="SSF57903">
    <property type="entry name" value="FYVE/PHD zinc finger"/>
    <property type="match status" value="1"/>
</dbReference>
<name>A0A9P1IUI3_9PELO</name>
<keyword evidence="3" id="KW-1185">Reference proteome</keyword>
<accession>A0A9P1IUI3</accession>
<dbReference type="OrthoDB" id="5871670at2759"/>
<sequence>MILLILSSNFTKCCLPTEYVDDPEVEEMDKLCIGSKRKSEVDHDVNIERKNIKLDVNVDNTQILCSSISPKVFPSALDSEVGTASSSVKVLSTFKTPSIRSGPYEDDRWKQNMRTYKIKMPTRPKQMVSRDLRQYIDKNPAIQASVKRVNCATGFDIACNPGPSSIQSNGVLMKNNSDDIPMKLAENLKDSYIIQKQAENFARQLNQKEQQLNELTEKVEELLNLNELFRQNSANFEKEREKWAVDNEKMKNRLNSCLEIAGSLREDRDNLLKQIKERNIESRNDATRCRVPFHLLKRYQKIERCKRVSEQIDVIRGDCDTQEDLDEANKLIIEELSEMLGVSLTLRKLTPFEDFEIFRKNGVSWDIRAKIKSMLIEHGLDILCATNAVFLWEKQFGEQFESYYTKEYVRIDSKTTIPVVYCSNIRDLLIKKCEVLIASGQLDLGGKFGGKLWVCGASDKGGDITKNILSITNTPFPNSLKACIFLASFLGEETQYLLRLCFGKVADQMRNLKTIRLNGVDIEVVQHIVGDFKNQCFMTGLQSTGSKYACILCEFATEKVTNWVIGNCCKQRTMESYKELAAKYNSRTFKNNNQRLKWAQECLSVVSTPIFDIPFDNYVPPILHILLGLANFLIDFLEFYIILMDLLLADCDVSKLKKPSDLISYPKIIESEHQGTLALRKLCKTEGEILEEILKIEKTHKTPIRSSKRSTCRKNVTSTPKKCASSNCYIHESKSKLNMNKSTMLECESCSLKYHATCEIYVSSLHIEAVENDGFVCTSCAPPNGGKLKIIEKRKKENEEEAKKIEELIAESDSKQRKIHEIIVERRGFNIDRFTKELSRISARKDPRSKKYNGNHLRKILRPSTIDSFFELFDNPLEFKLYSLRELMLSLSKIQTLSAARFLDPLEINEIISPKMHTLSGHVPDYIDRKGTLDISLNYSCSSNLRLKSIKIHNLPRRSCCCSNRHFVCHHMFIKITNSSQITVALQIFAPNQ</sequence>
<dbReference type="PANTHER" id="PTHR31424">
    <property type="entry name" value="PROTEIN CBG23806"/>
    <property type="match status" value="1"/>
</dbReference>
<gene>
    <name evidence="2" type="ORF">CAMP_LOCUS13079</name>
</gene>
<reference evidence="2" key="1">
    <citation type="submission" date="2022-11" db="EMBL/GenBank/DDBJ databases">
        <authorList>
            <person name="Kikuchi T."/>
        </authorList>
    </citation>
    <scope>NUCLEOTIDE SEQUENCE</scope>
    <source>
        <strain evidence="2">PS1010</strain>
    </source>
</reference>
<dbReference type="EMBL" id="CANHGI010000005">
    <property type="protein sequence ID" value="CAI5450442.1"/>
    <property type="molecule type" value="Genomic_DNA"/>
</dbReference>